<dbReference type="EMBL" id="NCKW01008088">
    <property type="protein sequence ID" value="POM68693.1"/>
    <property type="molecule type" value="Genomic_DNA"/>
</dbReference>
<keyword evidence="1" id="KW-0812">Transmembrane</keyword>
<protein>
    <submittedName>
        <fullName evidence="2">Uncharacterized protein</fullName>
    </submittedName>
</protein>
<comment type="caution">
    <text evidence="2">The sequence shown here is derived from an EMBL/GenBank/DDBJ whole genome shotgun (WGS) entry which is preliminary data.</text>
</comment>
<name>A0A2P4XT15_9STRA</name>
<evidence type="ECO:0000256" key="1">
    <source>
        <dbReference type="SAM" id="Phobius"/>
    </source>
</evidence>
<dbReference type="AlphaFoldDB" id="A0A2P4XT15"/>
<evidence type="ECO:0000313" key="3">
    <source>
        <dbReference type="Proteomes" id="UP000237271"/>
    </source>
</evidence>
<reference evidence="2 3" key="1">
    <citation type="journal article" date="2017" name="Genome Biol. Evol.">
        <title>Phytophthora megakarya and P. palmivora, closely related causal agents of cacao black pod rot, underwent increases in genome sizes and gene numbers by different mechanisms.</title>
        <authorList>
            <person name="Ali S.S."/>
            <person name="Shao J."/>
            <person name="Lary D.J."/>
            <person name="Kronmiller B."/>
            <person name="Shen D."/>
            <person name="Strem M.D."/>
            <person name="Amoako-Attah I."/>
            <person name="Akrofi A.Y."/>
            <person name="Begoude B.A."/>
            <person name="Ten Hoopen G.M."/>
            <person name="Coulibaly K."/>
            <person name="Kebe B.I."/>
            <person name="Melnick R.L."/>
            <person name="Guiltinan M.J."/>
            <person name="Tyler B.M."/>
            <person name="Meinhardt L.W."/>
            <person name="Bailey B.A."/>
        </authorList>
    </citation>
    <scope>NUCLEOTIDE SEQUENCE [LARGE SCALE GENOMIC DNA]</scope>
    <source>
        <strain evidence="3">sbr112.9</strain>
    </source>
</reference>
<dbReference type="Proteomes" id="UP000237271">
    <property type="component" value="Unassembled WGS sequence"/>
</dbReference>
<organism evidence="2 3">
    <name type="scientific">Phytophthora palmivora</name>
    <dbReference type="NCBI Taxonomy" id="4796"/>
    <lineage>
        <taxon>Eukaryota</taxon>
        <taxon>Sar</taxon>
        <taxon>Stramenopiles</taxon>
        <taxon>Oomycota</taxon>
        <taxon>Peronosporomycetes</taxon>
        <taxon>Peronosporales</taxon>
        <taxon>Peronosporaceae</taxon>
        <taxon>Phytophthora</taxon>
    </lineage>
</organism>
<sequence>MGKKTKTQVSSPQITTAPRCDAAKLRDDLSVYMSISSQLRAKRAEMYEADRCRSLKDKEALDMSVEVARLKRSSDKLRLSVCDQLRAYIAAVQADQSTELSLELANKCTELLHSITITAIKEEILQKERLLSNVRLHNGKSSMYVMLRRRWRSQVNMTTAEDMDQRADRFDGVREKLRTFIKFHDAIGYEIQQLERRSRDFEAEKLEVGQRLVSCLRFIAEVTADKDQNVSCQVVKQVFESAQCSRELSDAFNVQYANLHELFNNLLARHDLVLMQRDMLLRLVLIVMAMAVYQIVR</sequence>
<accession>A0A2P4XT15</accession>
<keyword evidence="3" id="KW-1185">Reference proteome</keyword>
<proteinExistence type="predicted"/>
<keyword evidence="1" id="KW-0472">Membrane</keyword>
<feature type="transmembrane region" description="Helical" evidence="1">
    <location>
        <begin position="279"/>
        <end position="296"/>
    </location>
</feature>
<keyword evidence="1" id="KW-1133">Transmembrane helix</keyword>
<evidence type="ECO:0000313" key="2">
    <source>
        <dbReference type="EMBL" id="POM68693.1"/>
    </source>
</evidence>
<dbReference type="OrthoDB" id="118733at2759"/>
<gene>
    <name evidence="2" type="ORF">PHPALM_15117</name>
</gene>